<sequence>MAPLVIVLIVCVLPSRLPMAVADAPKMHHTSQTVDNPELTHSGLDISLTASPVPQTFQYYYVGNNTVAAGARTVPDNKFHTSCGGHGDLVVCSVRPVTNTRFQTGRYLLGISNKHGGYLFVFEIKHEELHPEEDQGTVKGGQLVGLTLVALLLLAAVTYVCVFVFRHQKQPE</sequence>
<dbReference type="EMBL" id="JBAMIC010000007">
    <property type="protein sequence ID" value="KAK7106679.1"/>
    <property type="molecule type" value="Genomic_DNA"/>
</dbReference>
<name>A0AAN9BK81_9CAEN</name>
<feature type="chain" id="PRO_5042961087" evidence="2">
    <location>
        <begin position="23"/>
        <end position="172"/>
    </location>
</feature>
<comment type="caution">
    <text evidence="3">The sequence shown here is derived from an EMBL/GenBank/DDBJ whole genome shotgun (WGS) entry which is preliminary data.</text>
</comment>
<evidence type="ECO:0000313" key="4">
    <source>
        <dbReference type="Proteomes" id="UP001374579"/>
    </source>
</evidence>
<proteinExistence type="predicted"/>
<keyword evidence="4" id="KW-1185">Reference proteome</keyword>
<feature type="transmembrane region" description="Helical" evidence="1">
    <location>
        <begin position="143"/>
        <end position="165"/>
    </location>
</feature>
<accession>A0AAN9BK81</accession>
<evidence type="ECO:0000313" key="3">
    <source>
        <dbReference type="EMBL" id="KAK7106679.1"/>
    </source>
</evidence>
<evidence type="ECO:0000256" key="2">
    <source>
        <dbReference type="SAM" id="SignalP"/>
    </source>
</evidence>
<dbReference type="Proteomes" id="UP001374579">
    <property type="component" value="Unassembled WGS sequence"/>
</dbReference>
<reference evidence="3 4" key="1">
    <citation type="submission" date="2024-02" db="EMBL/GenBank/DDBJ databases">
        <title>Chromosome-scale genome assembly of the rough periwinkle Littorina saxatilis.</title>
        <authorList>
            <person name="De Jode A."/>
            <person name="Faria R."/>
            <person name="Formenti G."/>
            <person name="Sims Y."/>
            <person name="Smith T.P."/>
            <person name="Tracey A."/>
            <person name="Wood J.M.D."/>
            <person name="Zagrodzka Z.B."/>
            <person name="Johannesson K."/>
            <person name="Butlin R.K."/>
            <person name="Leder E.H."/>
        </authorList>
    </citation>
    <scope>NUCLEOTIDE SEQUENCE [LARGE SCALE GENOMIC DNA]</scope>
    <source>
        <strain evidence="3">Snail1</strain>
        <tissue evidence="3">Muscle</tissue>
    </source>
</reference>
<protein>
    <submittedName>
        <fullName evidence="3">Uncharacterized protein</fullName>
    </submittedName>
</protein>
<keyword evidence="2" id="KW-0732">Signal</keyword>
<keyword evidence="1" id="KW-0812">Transmembrane</keyword>
<gene>
    <name evidence="3" type="ORF">V1264_017907</name>
</gene>
<evidence type="ECO:0000256" key="1">
    <source>
        <dbReference type="SAM" id="Phobius"/>
    </source>
</evidence>
<dbReference type="AlphaFoldDB" id="A0AAN9BK81"/>
<keyword evidence="1" id="KW-1133">Transmembrane helix</keyword>
<keyword evidence="1" id="KW-0472">Membrane</keyword>
<feature type="signal peptide" evidence="2">
    <location>
        <begin position="1"/>
        <end position="22"/>
    </location>
</feature>
<organism evidence="3 4">
    <name type="scientific">Littorina saxatilis</name>
    <dbReference type="NCBI Taxonomy" id="31220"/>
    <lineage>
        <taxon>Eukaryota</taxon>
        <taxon>Metazoa</taxon>
        <taxon>Spiralia</taxon>
        <taxon>Lophotrochozoa</taxon>
        <taxon>Mollusca</taxon>
        <taxon>Gastropoda</taxon>
        <taxon>Caenogastropoda</taxon>
        <taxon>Littorinimorpha</taxon>
        <taxon>Littorinoidea</taxon>
        <taxon>Littorinidae</taxon>
        <taxon>Littorina</taxon>
    </lineage>
</organism>